<evidence type="ECO:0000313" key="8">
    <source>
        <dbReference type="Proteomes" id="UP000467105"/>
    </source>
</evidence>
<sequence>MGVDLPAGSTELQRVELALAAALFRSLGDPSRLAIVQHLSAGPARVTDMVEAVGLARSTVSTHLGCLKDCGLGDSDPIGCASLFRLTHVAAESAHHLLGEHRARTTLIGIVLTALALVLMPLLGYSKHRLAARLSPAATAGEGTPKLFVRAPVRRGPDRPGDRRRLARWVGGSTR</sequence>
<dbReference type="EMBL" id="AP022614">
    <property type="protein sequence ID" value="BBZ45243.1"/>
    <property type="molecule type" value="Genomic_DNA"/>
</dbReference>
<dbReference type="RefSeq" id="WP_085267871.1">
    <property type="nucleotide sequence ID" value="NZ_AP022614.1"/>
</dbReference>
<keyword evidence="2" id="KW-0238">DNA-binding</keyword>
<dbReference type="InterPro" id="IPR011991">
    <property type="entry name" value="ArsR-like_HTH"/>
</dbReference>
<dbReference type="OrthoDB" id="3401849at2"/>
<dbReference type="Gene3D" id="1.10.10.10">
    <property type="entry name" value="Winged helix-like DNA-binding domain superfamily/Winged helix DNA-binding domain"/>
    <property type="match status" value="1"/>
</dbReference>
<dbReference type="PANTHER" id="PTHR33154:SF33">
    <property type="entry name" value="TRANSCRIPTIONAL REPRESSOR SDPR"/>
    <property type="match status" value="1"/>
</dbReference>
<dbReference type="PRINTS" id="PR00778">
    <property type="entry name" value="HTHARSR"/>
</dbReference>
<keyword evidence="3" id="KW-0804">Transcription</keyword>
<dbReference type="PROSITE" id="PS50987">
    <property type="entry name" value="HTH_ARSR_2"/>
    <property type="match status" value="1"/>
</dbReference>
<dbReference type="GO" id="GO:0003700">
    <property type="term" value="F:DNA-binding transcription factor activity"/>
    <property type="evidence" value="ECO:0007669"/>
    <property type="project" value="InterPro"/>
</dbReference>
<keyword evidence="5" id="KW-0812">Transmembrane</keyword>
<evidence type="ECO:0000256" key="1">
    <source>
        <dbReference type="ARBA" id="ARBA00023015"/>
    </source>
</evidence>
<keyword evidence="1" id="KW-0805">Transcription regulation</keyword>
<dbReference type="Proteomes" id="UP000467105">
    <property type="component" value="Chromosome"/>
</dbReference>
<evidence type="ECO:0000256" key="5">
    <source>
        <dbReference type="SAM" id="Phobius"/>
    </source>
</evidence>
<dbReference type="SMART" id="SM00418">
    <property type="entry name" value="HTH_ARSR"/>
    <property type="match status" value="1"/>
</dbReference>
<keyword evidence="8" id="KW-1185">Reference proteome</keyword>
<dbReference type="InterPro" id="IPR036388">
    <property type="entry name" value="WH-like_DNA-bd_sf"/>
</dbReference>
<evidence type="ECO:0000256" key="3">
    <source>
        <dbReference type="ARBA" id="ARBA00023163"/>
    </source>
</evidence>
<evidence type="ECO:0000313" key="7">
    <source>
        <dbReference type="EMBL" id="BBZ45243.1"/>
    </source>
</evidence>
<feature type="domain" description="HTH arsR-type" evidence="6">
    <location>
        <begin position="12"/>
        <end position="106"/>
    </location>
</feature>
<accession>A0A7I7YW76</accession>
<name>A0A7I7YW76_9MYCO</name>
<protein>
    <recommendedName>
        <fullName evidence="6">HTH arsR-type domain-containing protein</fullName>
    </recommendedName>
</protein>
<dbReference type="CDD" id="cd00090">
    <property type="entry name" value="HTH_ARSR"/>
    <property type="match status" value="1"/>
</dbReference>
<evidence type="ECO:0000256" key="4">
    <source>
        <dbReference type="SAM" id="MobiDB-lite"/>
    </source>
</evidence>
<evidence type="ECO:0000256" key="2">
    <source>
        <dbReference type="ARBA" id="ARBA00023125"/>
    </source>
</evidence>
<evidence type="ECO:0000259" key="6">
    <source>
        <dbReference type="PROSITE" id="PS50987"/>
    </source>
</evidence>
<proteinExistence type="predicted"/>
<keyword evidence="5" id="KW-0472">Membrane</keyword>
<dbReference type="InterPro" id="IPR036390">
    <property type="entry name" value="WH_DNA-bd_sf"/>
</dbReference>
<dbReference type="PANTHER" id="PTHR33154">
    <property type="entry name" value="TRANSCRIPTIONAL REGULATOR, ARSR FAMILY"/>
    <property type="match status" value="1"/>
</dbReference>
<organism evidence="7 8">
    <name type="scientific">Mycobacterium parmense</name>
    <dbReference type="NCBI Taxonomy" id="185642"/>
    <lineage>
        <taxon>Bacteria</taxon>
        <taxon>Bacillati</taxon>
        <taxon>Actinomycetota</taxon>
        <taxon>Actinomycetes</taxon>
        <taxon>Mycobacteriales</taxon>
        <taxon>Mycobacteriaceae</taxon>
        <taxon>Mycobacterium</taxon>
        <taxon>Mycobacterium simiae complex</taxon>
    </lineage>
</organism>
<gene>
    <name evidence="7" type="ORF">MPRM_25240</name>
</gene>
<dbReference type="SUPFAM" id="SSF46785">
    <property type="entry name" value="Winged helix' DNA-binding domain"/>
    <property type="match status" value="1"/>
</dbReference>
<dbReference type="GO" id="GO:0003677">
    <property type="term" value="F:DNA binding"/>
    <property type="evidence" value="ECO:0007669"/>
    <property type="project" value="UniProtKB-KW"/>
</dbReference>
<dbReference type="InterPro" id="IPR001845">
    <property type="entry name" value="HTH_ArsR_DNA-bd_dom"/>
</dbReference>
<feature type="region of interest" description="Disordered" evidence="4">
    <location>
        <begin position="155"/>
        <end position="175"/>
    </location>
</feature>
<feature type="transmembrane region" description="Helical" evidence="5">
    <location>
        <begin position="107"/>
        <end position="125"/>
    </location>
</feature>
<dbReference type="AlphaFoldDB" id="A0A7I7YW76"/>
<dbReference type="InterPro" id="IPR051081">
    <property type="entry name" value="HTH_MetalResp_TranReg"/>
</dbReference>
<reference evidence="7 8" key="1">
    <citation type="journal article" date="2019" name="Emerg. Microbes Infect.">
        <title>Comprehensive subspecies identification of 175 nontuberculous mycobacteria species based on 7547 genomic profiles.</title>
        <authorList>
            <person name="Matsumoto Y."/>
            <person name="Kinjo T."/>
            <person name="Motooka D."/>
            <person name="Nabeya D."/>
            <person name="Jung N."/>
            <person name="Uechi K."/>
            <person name="Horii T."/>
            <person name="Iida T."/>
            <person name="Fujita J."/>
            <person name="Nakamura S."/>
        </authorList>
    </citation>
    <scope>NUCLEOTIDE SEQUENCE [LARGE SCALE GENOMIC DNA]</scope>
    <source>
        <strain evidence="7 8">JCM 14742</strain>
    </source>
</reference>
<dbReference type="Pfam" id="PF01022">
    <property type="entry name" value="HTH_5"/>
    <property type="match status" value="1"/>
</dbReference>
<feature type="compositionally biased region" description="Basic and acidic residues" evidence="4">
    <location>
        <begin position="155"/>
        <end position="164"/>
    </location>
</feature>
<dbReference type="NCBIfam" id="NF033788">
    <property type="entry name" value="HTH_metalloreg"/>
    <property type="match status" value="1"/>
</dbReference>
<keyword evidence="5" id="KW-1133">Transmembrane helix</keyword>